<feature type="transmembrane region" description="Helical" evidence="1">
    <location>
        <begin position="187"/>
        <end position="210"/>
    </location>
</feature>
<keyword evidence="3" id="KW-1185">Reference proteome</keyword>
<feature type="transmembrane region" description="Helical" evidence="1">
    <location>
        <begin position="24"/>
        <end position="46"/>
    </location>
</feature>
<dbReference type="GeneID" id="6013944"/>
<feature type="transmembrane region" description="Helical" evidence="1">
    <location>
        <begin position="138"/>
        <end position="161"/>
    </location>
</feature>
<reference evidence="2 3" key="1">
    <citation type="journal article" date="2010" name="Proc. Natl. Acad. Sci. U.S.A.">
        <title>Insights into evolution of multicellular fungi from the assembled chromosomes of the mushroom Coprinopsis cinerea (Coprinus cinereus).</title>
        <authorList>
            <person name="Stajich J.E."/>
            <person name="Wilke S.K."/>
            <person name="Ahren D."/>
            <person name="Au C.H."/>
            <person name="Birren B.W."/>
            <person name="Borodovsky M."/>
            <person name="Burns C."/>
            <person name="Canback B."/>
            <person name="Casselton L.A."/>
            <person name="Cheng C.K."/>
            <person name="Deng J."/>
            <person name="Dietrich F.S."/>
            <person name="Fargo D.C."/>
            <person name="Farman M.L."/>
            <person name="Gathman A.C."/>
            <person name="Goldberg J."/>
            <person name="Guigo R."/>
            <person name="Hoegger P.J."/>
            <person name="Hooker J.B."/>
            <person name="Huggins A."/>
            <person name="James T.Y."/>
            <person name="Kamada T."/>
            <person name="Kilaru S."/>
            <person name="Kodira C."/>
            <person name="Kues U."/>
            <person name="Kupfer D."/>
            <person name="Kwan H.S."/>
            <person name="Lomsadze A."/>
            <person name="Li W."/>
            <person name="Lilly W.W."/>
            <person name="Ma L.J."/>
            <person name="Mackey A.J."/>
            <person name="Manning G."/>
            <person name="Martin F."/>
            <person name="Muraguchi H."/>
            <person name="Natvig D.O."/>
            <person name="Palmerini H."/>
            <person name="Ramesh M.A."/>
            <person name="Rehmeyer C.J."/>
            <person name="Roe B.A."/>
            <person name="Shenoy N."/>
            <person name="Stanke M."/>
            <person name="Ter-Hovhannisyan V."/>
            <person name="Tunlid A."/>
            <person name="Velagapudi R."/>
            <person name="Vision T.J."/>
            <person name="Zeng Q."/>
            <person name="Zolan M.E."/>
            <person name="Pukkila P.J."/>
        </authorList>
    </citation>
    <scope>NUCLEOTIDE SEQUENCE [LARGE SCALE GENOMIC DNA]</scope>
    <source>
        <strain evidence="3">Okayama-7 / 130 / ATCC MYA-4618 / FGSC 9003</strain>
    </source>
</reference>
<dbReference type="InParanoid" id="A8NYB7"/>
<keyword evidence="1" id="KW-0472">Membrane</keyword>
<feature type="transmembrane region" description="Helical" evidence="1">
    <location>
        <begin position="263"/>
        <end position="283"/>
    </location>
</feature>
<gene>
    <name evidence="2" type="ORF">CC1G_01300</name>
</gene>
<evidence type="ECO:0000313" key="2">
    <source>
        <dbReference type="EMBL" id="EAU84304.2"/>
    </source>
</evidence>
<dbReference type="Proteomes" id="UP000001861">
    <property type="component" value="Unassembled WGS sequence"/>
</dbReference>
<organism evidence="2 3">
    <name type="scientific">Coprinopsis cinerea (strain Okayama-7 / 130 / ATCC MYA-4618 / FGSC 9003)</name>
    <name type="common">Inky cap fungus</name>
    <name type="synonym">Hormographiella aspergillata</name>
    <dbReference type="NCBI Taxonomy" id="240176"/>
    <lineage>
        <taxon>Eukaryota</taxon>
        <taxon>Fungi</taxon>
        <taxon>Dikarya</taxon>
        <taxon>Basidiomycota</taxon>
        <taxon>Agaricomycotina</taxon>
        <taxon>Agaricomycetes</taxon>
        <taxon>Agaricomycetidae</taxon>
        <taxon>Agaricales</taxon>
        <taxon>Agaricineae</taxon>
        <taxon>Psathyrellaceae</taxon>
        <taxon>Coprinopsis</taxon>
    </lineage>
</organism>
<comment type="caution">
    <text evidence="2">The sequence shown here is derived from an EMBL/GenBank/DDBJ whole genome shotgun (WGS) entry which is preliminary data.</text>
</comment>
<dbReference type="STRING" id="240176.A8NYB7"/>
<dbReference type="RefSeq" id="XP_001837388.2">
    <property type="nucleotide sequence ID" value="XM_001837336.2"/>
</dbReference>
<dbReference type="KEGG" id="cci:CC1G_01300"/>
<evidence type="ECO:0000256" key="1">
    <source>
        <dbReference type="SAM" id="Phobius"/>
    </source>
</evidence>
<dbReference type="AlphaFoldDB" id="A8NYB7"/>
<evidence type="ECO:0008006" key="4">
    <source>
        <dbReference type="Google" id="ProtNLM"/>
    </source>
</evidence>
<protein>
    <recommendedName>
        <fullName evidence="4">G-protein coupled receptors family 1 profile domain-containing protein</fullName>
    </recommendedName>
</protein>
<dbReference type="OMA" id="EPGRMIC"/>
<proteinExistence type="predicted"/>
<keyword evidence="1" id="KW-1133">Transmembrane helix</keyword>
<accession>A8NYB7</accession>
<name>A8NYB7_COPC7</name>
<dbReference type="OrthoDB" id="3222065at2759"/>
<sequence length="322" mass="36133">MAHVDLVTGQPRPHNIVHGSYPHLVLFLVLNMWPAFLGLPVLIAIVLFSTQVKRHGTFLNFCVAFLITGIVSSLLVYFGKFTGPEPAPMLCLLQASTIYGVPPLESICAFMLVLQMFLKIRAAHHGKPCEDDDHKIRFWVMIISPYVVYFIFVLATAIVGANDPRRVSRNRRFFYCSVENLPLTNTIAVVCSIILLATVILEAWTLILLIRHRKIARLQGSSLRRKVDLSFPVRILSFGLYIITAMSLSLISVTSPSSPVPDLVLASAPTVFILIFGTQRDIIRAMCVWKRCKPIYVEPDAKTIDLRYAFDAESTFAKPVKF</sequence>
<feature type="transmembrane region" description="Helical" evidence="1">
    <location>
        <begin position="98"/>
        <end position="118"/>
    </location>
</feature>
<dbReference type="HOGENOM" id="CLU_065186_1_0_1"/>
<dbReference type="EMBL" id="AACS02000005">
    <property type="protein sequence ID" value="EAU84304.2"/>
    <property type="molecule type" value="Genomic_DNA"/>
</dbReference>
<keyword evidence="1" id="KW-0812">Transmembrane</keyword>
<dbReference type="VEuPathDB" id="FungiDB:CC1G_01300"/>
<evidence type="ECO:0000313" key="3">
    <source>
        <dbReference type="Proteomes" id="UP000001861"/>
    </source>
</evidence>
<feature type="transmembrane region" description="Helical" evidence="1">
    <location>
        <begin position="231"/>
        <end position="251"/>
    </location>
</feature>
<feature type="transmembrane region" description="Helical" evidence="1">
    <location>
        <begin position="58"/>
        <end position="78"/>
    </location>
</feature>
<dbReference type="eggNOG" id="ENOG502SNEI">
    <property type="taxonomic scope" value="Eukaryota"/>
</dbReference>